<dbReference type="EMBL" id="FOBL01000021">
    <property type="protein sequence ID" value="SEM03692.1"/>
    <property type="molecule type" value="Genomic_DNA"/>
</dbReference>
<dbReference type="InterPro" id="IPR023631">
    <property type="entry name" value="Amidase_dom"/>
</dbReference>
<evidence type="ECO:0000313" key="5">
    <source>
        <dbReference type="Proteomes" id="UP000321425"/>
    </source>
</evidence>
<gene>
    <name evidence="2" type="primary">gatA</name>
    <name evidence="2" type="ORF">APU01nite_16990</name>
    <name evidence="3" type="ORF">SAMN04488100_12146</name>
</gene>
<dbReference type="Proteomes" id="UP000321425">
    <property type="component" value="Unassembled WGS sequence"/>
</dbReference>
<evidence type="ECO:0000313" key="2">
    <source>
        <dbReference type="EMBL" id="GEK89660.1"/>
    </source>
</evidence>
<reference evidence="2 5" key="2">
    <citation type="submission" date="2019-07" db="EMBL/GenBank/DDBJ databases">
        <title>Whole genome shotgun sequence of Alkalibacterium putridalgicola NBRC 103243.</title>
        <authorList>
            <person name="Hosoyama A."/>
            <person name="Uohara A."/>
            <person name="Ohji S."/>
            <person name="Ichikawa N."/>
        </authorList>
    </citation>
    <scope>NUCLEOTIDE SEQUENCE [LARGE SCALE GENOMIC DNA]</scope>
    <source>
        <strain evidence="2 5">NBRC 103243</strain>
    </source>
</reference>
<reference evidence="3 4" key="1">
    <citation type="submission" date="2016-10" db="EMBL/GenBank/DDBJ databases">
        <authorList>
            <person name="de Groot N.N."/>
        </authorList>
    </citation>
    <scope>NUCLEOTIDE SEQUENCE [LARGE SCALE GENOMIC DNA]</scope>
    <source>
        <strain evidence="3 4">DSM 19182</strain>
    </source>
</reference>
<dbReference type="PANTHER" id="PTHR42678:SF34">
    <property type="entry name" value="OS04G0183300 PROTEIN"/>
    <property type="match status" value="1"/>
</dbReference>
<name>A0A1H7V384_9LACT</name>
<evidence type="ECO:0000313" key="3">
    <source>
        <dbReference type="EMBL" id="SEM03692.1"/>
    </source>
</evidence>
<dbReference type="RefSeq" id="WP_091488713.1">
    <property type="nucleotide sequence ID" value="NZ_BJUX01000020.1"/>
</dbReference>
<feature type="domain" description="Amidase" evidence="1">
    <location>
        <begin position="77"/>
        <end position="421"/>
    </location>
</feature>
<dbReference type="OrthoDB" id="9811471at2"/>
<dbReference type="STRING" id="426703.SAMN04488100_12146"/>
<dbReference type="Gene3D" id="3.90.1300.10">
    <property type="entry name" value="Amidase signature (AS) domain"/>
    <property type="match status" value="1"/>
</dbReference>
<dbReference type="EMBL" id="BJUX01000020">
    <property type="protein sequence ID" value="GEK89660.1"/>
    <property type="molecule type" value="Genomic_DNA"/>
</dbReference>
<keyword evidence="5" id="KW-1185">Reference proteome</keyword>
<evidence type="ECO:0000259" key="1">
    <source>
        <dbReference type="Pfam" id="PF01425"/>
    </source>
</evidence>
<protein>
    <submittedName>
        <fullName evidence="3">Amidase</fullName>
    </submittedName>
</protein>
<dbReference type="PANTHER" id="PTHR42678">
    <property type="entry name" value="AMIDASE"/>
    <property type="match status" value="1"/>
</dbReference>
<accession>A0A1H7V384</accession>
<organism evidence="3 4">
    <name type="scientific">Alkalibacterium putridalgicola</name>
    <dbReference type="NCBI Taxonomy" id="426703"/>
    <lineage>
        <taxon>Bacteria</taxon>
        <taxon>Bacillati</taxon>
        <taxon>Bacillota</taxon>
        <taxon>Bacilli</taxon>
        <taxon>Lactobacillales</taxon>
        <taxon>Carnobacteriaceae</taxon>
        <taxon>Alkalibacterium</taxon>
    </lineage>
</organism>
<evidence type="ECO:0000313" key="4">
    <source>
        <dbReference type="Proteomes" id="UP000198548"/>
    </source>
</evidence>
<dbReference type="AlphaFoldDB" id="A0A1H7V384"/>
<dbReference type="InterPro" id="IPR036928">
    <property type="entry name" value="AS_sf"/>
</dbReference>
<sequence>MGFNNDDYLKGQIAKQYRDPKESSVKQTLEYEPFEVDETLMEKVTGSDIETLQTFVRDGEATYVDIAKCYWNQVLKHKEYNAVIALNPDVMKQAETLTYNEANDLMYGMPVLVKDNIATKDMPTTAGAAVLKDYQPEEDAEIIKRLRDKGALILGKTNLSEWANFMSTDSSNGYSAIGGQTKNAYGEFDVGGSSSGSSVAAALGMAPVTIGSETSGSIIYPASQNGVVGLKPTLGLVSQEGIIPISETHDTAGPITRTVKDAAVLLQAKTDLEETADWDAKSLSGIKVGIIDNETLKAVYRSEDEEILSRVKGKLNEAGAVVSSMEIDEEGFNVNYLNILKNEFNLGVASYFESSTFTLDNVLAFNQQNEKDFAPYNQELIRQSIEETYTNEEMAETIRQNQRSARKALDKAFESVDLIVTLSNYATVLYAAAGYPAVTLPGHKRLSGEPVGVTFIGKADQDMTLLEWAYAYEQHLKS</sequence>
<dbReference type="Pfam" id="PF01425">
    <property type="entry name" value="Amidase"/>
    <property type="match status" value="1"/>
</dbReference>
<proteinExistence type="predicted"/>
<dbReference type="Proteomes" id="UP000198548">
    <property type="component" value="Unassembled WGS sequence"/>
</dbReference>
<dbReference type="SUPFAM" id="SSF75304">
    <property type="entry name" value="Amidase signature (AS) enzymes"/>
    <property type="match status" value="1"/>
</dbReference>